<sequence>MKADTVLTAVVALCCVLAIGATSTTLDSTVSTDPEEVTEVDYDEIPIGTGQAKNLDDAIDGGKSGSGDSNGGSGSESVGAKPSDDGQRTGAKSKPDDGQRNKRAGSGDGQRQQSAGSGDRRNQGGGSGSKSQSGAEQTLREPSLLERLLSLLRDLFDLLLGLLALLVLLAVVAAAVRFRDRLLSRVSSSPSRDGDDETREPDPQNEIASAWFEMVERLDLGDRRDLTPRECAAAARRRGVDADAAQTLTSLFEEVRYGGARVTDERRQRAERNLDRVRSQLEVQQ</sequence>
<evidence type="ECO:0000313" key="5">
    <source>
        <dbReference type="Proteomes" id="UP001596407"/>
    </source>
</evidence>
<feature type="domain" description="Protein-glutamine gamma-glutamyltransferase-like C-terminal" evidence="3">
    <location>
        <begin position="213"/>
        <end position="274"/>
    </location>
</feature>
<feature type="transmembrane region" description="Helical" evidence="2">
    <location>
        <begin position="158"/>
        <end position="178"/>
    </location>
</feature>
<feature type="compositionally biased region" description="Acidic residues" evidence="1">
    <location>
        <begin position="33"/>
        <end position="44"/>
    </location>
</feature>
<proteinExistence type="predicted"/>
<evidence type="ECO:0000313" key="4">
    <source>
        <dbReference type="EMBL" id="MFC7079193.1"/>
    </source>
</evidence>
<keyword evidence="5" id="KW-1185">Reference proteome</keyword>
<keyword evidence="2" id="KW-0812">Transmembrane</keyword>
<evidence type="ECO:0000256" key="1">
    <source>
        <dbReference type="SAM" id="MobiDB-lite"/>
    </source>
</evidence>
<feature type="compositionally biased region" description="Basic and acidic residues" evidence="1">
    <location>
        <begin position="82"/>
        <end position="100"/>
    </location>
</feature>
<evidence type="ECO:0000256" key="2">
    <source>
        <dbReference type="SAM" id="Phobius"/>
    </source>
</evidence>
<dbReference type="RefSeq" id="WP_276282834.1">
    <property type="nucleotide sequence ID" value="NZ_CP119812.1"/>
</dbReference>
<organism evidence="4 5">
    <name type="scientific">Halorussus caseinilyticus</name>
    <dbReference type="NCBI Taxonomy" id="3034025"/>
    <lineage>
        <taxon>Archaea</taxon>
        <taxon>Methanobacteriati</taxon>
        <taxon>Methanobacteriota</taxon>
        <taxon>Stenosarchaea group</taxon>
        <taxon>Halobacteria</taxon>
        <taxon>Halobacteriales</taxon>
        <taxon>Haladaptataceae</taxon>
        <taxon>Halorussus</taxon>
    </lineage>
</organism>
<protein>
    <submittedName>
        <fullName evidence="4">DUF4129 domain-containing protein</fullName>
    </submittedName>
</protein>
<keyword evidence="2" id="KW-0472">Membrane</keyword>
<dbReference type="Pfam" id="PF13559">
    <property type="entry name" value="DUF4129"/>
    <property type="match status" value="1"/>
</dbReference>
<dbReference type="Proteomes" id="UP001596407">
    <property type="component" value="Unassembled WGS sequence"/>
</dbReference>
<feature type="region of interest" description="Disordered" evidence="1">
    <location>
        <begin position="184"/>
        <end position="205"/>
    </location>
</feature>
<dbReference type="AlphaFoldDB" id="A0ABD5WJ83"/>
<keyword evidence="2" id="KW-1133">Transmembrane helix</keyword>
<feature type="region of interest" description="Disordered" evidence="1">
    <location>
        <begin position="25"/>
        <end position="138"/>
    </location>
</feature>
<feature type="compositionally biased region" description="Gly residues" evidence="1">
    <location>
        <begin position="62"/>
        <end position="74"/>
    </location>
</feature>
<gene>
    <name evidence="4" type="ORF">ACFQJ6_02620</name>
</gene>
<reference evidence="4 5" key="1">
    <citation type="journal article" date="2019" name="Int. J. Syst. Evol. Microbiol.">
        <title>The Global Catalogue of Microorganisms (GCM) 10K type strain sequencing project: providing services to taxonomists for standard genome sequencing and annotation.</title>
        <authorList>
            <consortium name="The Broad Institute Genomics Platform"/>
            <consortium name="The Broad Institute Genome Sequencing Center for Infectious Disease"/>
            <person name="Wu L."/>
            <person name="Ma J."/>
        </authorList>
    </citation>
    <scope>NUCLEOTIDE SEQUENCE [LARGE SCALE GENOMIC DNA]</scope>
    <source>
        <strain evidence="4 5">DT72</strain>
    </source>
</reference>
<dbReference type="GeneID" id="79305802"/>
<dbReference type="InterPro" id="IPR025403">
    <property type="entry name" value="TgpA-like_C"/>
</dbReference>
<evidence type="ECO:0000259" key="3">
    <source>
        <dbReference type="Pfam" id="PF13559"/>
    </source>
</evidence>
<comment type="caution">
    <text evidence="4">The sequence shown here is derived from an EMBL/GenBank/DDBJ whole genome shotgun (WGS) entry which is preliminary data.</text>
</comment>
<dbReference type="EMBL" id="JBHSZH010000002">
    <property type="protein sequence ID" value="MFC7079193.1"/>
    <property type="molecule type" value="Genomic_DNA"/>
</dbReference>
<accession>A0ABD5WJ83</accession>
<name>A0ABD5WJ83_9EURY</name>